<keyword evidence="1 4" id="KW-0808">Transferase</keyword>
<dbReference type="Proteomes" id="UP000246077">
    <property type="component" value="Unassembled WGS sequence"/>
</dbReference>
<keyword evidence="2" id="KW-0012">Acyltransferase</keyword>
<dbReference type="InterPro" id="IPR000182">
    <property type="entry name" value="GNAT_dom"/>
</dbReference>
<dbReference type="GO" id="GO:0008080">
    <property type="term" value="F:N-acetyltransferase activity"/>
    <property type="evidence" value="ECO:0007669"/>
    <property type="project" value="UniProtKB-ARBA"/>
</dbReference>
<dbReference type="AlphaFoldDB" id="A0A317E3W1"/>
<evidence type="ECO:0000256" key="1">
    <source>
        <dbReference type="ARBA" id="ARBA00022679"/>
    </source>
</evidence>
<accession>A0A317E3W1</accession>
<evidence type="ECO:0000259" key="3">
    <source>
        <dbReference type="PROSITE" id="PS51186"/>
    </source>
</evidence>
<dbReference type="PROSITE" id="PS51186">
    <property type="entry name" value="GNAT"/>
    <property type="match status" value="1"/>
</dbReference>
<name>A0A317E3W1_9PROT</name>
<dbReference type="Pfam" id="PF00583">
    <property type="entry name" value="Acetyltransf_1"/>
    <property type="match status" value="1"/>
</dbReference>
<dbReference type="PANTHER" id="PTHR10545">
    <property type="entry name" value="DIAMINE N-ACETYLTRANSFERASE"/>
    <property type="match status" value="1"/>
</dbReference>
<dbReference type="InterPro" id="IPR016181">
    <property type="entry name" value="Acyl_CoA_acyltransferase"/>
</dbReference>
<comment type="caution">
    <text evidence="4">The sequence shown here is derived from an EMBL/GenBank/DDBJ whole genome shotgun (WGS) entry which is preliminary data.</text>
</comment>
<gene>
    <name evidence="4" type="ORF">DKG75_14115</name>
</gene>
<dbReference type="SUPFAM" id="SSF55729">
    <property type="entry name" value="Acyl-CoA N-acyltransferases (Nat)"/>
    <property type="match status" value="1"/>
</dbReference>
<evidence type="ECO:0000313" key="5">
    <source>
        <dbReference type="Proteomes" id="UP000246077"/>
    </source>
</evidence>
<reference evidence="5" key="1">
    <citation type="submission" date="2018-05" db="EMBL/GenBank/DDBJ databases">
        <title>Zavarzinia sp. HR-AS.</title>
        <authorList>
            <person name="Lee Y."/>
            <person name="Jeon C.O."/>
        </authorList>
    </citation>
    <scope>NUCLEOTIDE SEQUENCE [LARGE SCALE GENOMIC DNA]</scope>
    <source>
        <strain evidence="5">DSM 1231</strain>
    </source>
</reference>
<dbReference type="EMBL" id="QGLF01000004">
    <property type="protein sequence ID" value="PWR20093.1"/>
    <property type="molecule type" value="Genomic_DNA"/>
</dbReference>
<dbReference type="OrthoDB" id="9805924at2"/>
<dbReference type="PANTHER" id="PTHR10545:SF29">
    <property type="entry name" value="GH14572P-RELATED"/>
    <property type="match status" value="1"/>
</dbReference>
<evidence type="ECO:0000256" key="2">
    <source>
        <dbReference type="ARBA" id="ARBA00023315"/>
    </source>
</evidence>
<feature type="domain" description="N-acetyltransferase" evidence="3">
    <location>
        <begin position="1"/>
        <end position="143"/>
    </location>
</feature>
<dbReference type="Gene3D" id="3.40.630.30">
    <property type="match status" value="1"/>
</dbReference>
<protein>
    <submittedName>
        <fullName evidence="4">GNAT family N-acetyltransferase</fullName>
    </submittedName>
</protein>
<dbReference type="InterPro" id="IPR051016">
    <property type="entry name" value="Diverse_Substrate_AcTransf"/>
</dbReference>
<sequence>MILGIGAALDQAGKIRGTVEDLRRYGFGADPAFEALIAEDGGRTVGLCLYFRSFSTWRGRPGAYVQDLYVDPACRGGGLGRRLLAACAARMAARGGTYIRLSVDAANGAAQGFYRRAGFRPAADDLIHQIDGEAFQRLAGEAP</sequence>
<keyword evidence="5" id="KW-1185">Reference proteome</keyword>
<proteinExistence type="predicted"/>
<organism evidence="4 5">
    <name type="scientific">Zavarzinia compransoris</name>
    <dbReference type="NCBI Taxonomy" id="1264899"/>
    <lineage>
        <taxon>Bacteria</taxon>
        <taxon>Pseudomonadati</taxon>
        <taxon>Pseudomonadota</taxon>
        <taxon>Alphaproteobacteria</taxon>
        <taxon>Rhodospirillales</taxon>
        <taxon>Zavarziniaceae</taxon>
        <taxon>Zavarzinia</taxon>
    </lineage>
</organism>
<evidence type="ECO:0000313" key="4">
    <source>
        <dbReference type="EMBL" id="PWR20093.1"/>
    </source>
</evidence>